<evidence type="ECO:0000256" key="1">
    <source>
        <dbReference type="ARBA" id="ARBA00022723"/>
    </source>
</evidence>
<proteinExistence type="predicted"/>
<evidence type="ECO:0000259" key="4">
    <source>
        <dbReference type="Pfam" id="PF04167"/>
    </source>
</evidence>
<name>A0A6M4JH26_9MOLU</name>
<dbReference type="InterPro" id="IPR050212">
    <property type="entry name" value="Ntdp-like"/>
</dbReference>
<evidence type="ECO:0000313" key="6">
    <source>
        <dbReference type="Proteomes" id="UP000502118"/>
    </source>
</evidence>
<dbReference type="InterPro" id="IPR007295">
    <property type="entry name" value="DUF402"/>
</dbReference>
<keyword evidence="1" id="KW-0479">Metal-binding</keyword>
<keyword evidence="6" id="KW-1185">Reference proteome</keyword>
<dbReference type="Proteomes" id="UP000502118">
    <property type="component" value="Chromosome"/>
</dbReference>
<dbReference type="RefSeq" id="WP_171112335.1">
    <property type="nucleotide sequence ID" value="NZ_CP053097.1"/>
</dbReference>
<dbReference type="PANTHER" id="PTHR39159">
    <property type="match status" value="1"/>
</dbReference>
<dbReference type="EMBL" id="CP053097">
    <property type="protein sequence ID" value="QJR43871.1"/>
    <property type="molecule type" value="Genomic_DNA"/>
</dbReference>
<dbReference type="Pfam" id="PF04167">
    <property type="entry name" value="DUF402"/>
    <property type="match status" value="1"/>
</dbReference>
<dbReference type="PIRSF" id="PIRSF028345">
    <property type="entry name" value="UCP028345"/>
    <property type="match status" value="1"/>
</dbReference>
<dbReference type="InterPro" id="IPR016882">
    <property type="entry name" value="SA1684"/>
</dbReference>
<keyword evidence="2" id="KW-0378">Hydrolase</keyword>
<dbReference type="GO" id="GO:0046872">
    <property type="term" value="F:metal ion binding"/>
    <property type="evidence" value="ECO:0007669"/>
    <property type="project" value="UniProtKB-KW"/>
</dbReference>
<dbReference type="GO" id="GO:0016787">
    <property type="term" value="F:hydrolase activity"/>
    <property type="evidence" value="ECO:0007669"/>
    <property type="project" value="UniProtKB-KW"/>
</dbReference>
<gene>
    <name evidence="5" type="ORF">HLA92_00105</name>
</gene>
<dbReference type="PANTHER" id="PTHR39159:SF1">
    <property type="entry name" value="UPF0374 PROTEIN YGAC"/>
    <property type="match status" value="1"/>
</dbReference>
<dbReference type="InterPro" id="IPR035930">
    <property type="entry name" value="FomD-like_sf"/>
</dbReference>
<accession>A0A6M4JH26</accession>
<evidence type="ECO:0000256" key="2">
    <source>
        <dbReference type="ARBA" id="ARBA00022801"/>
    </source>
</evidence>
<organism evidence="5 6">
    <name type="scientific">Mycoplasma miroungirhinis</name>
    <dbReference type="NCBI Taxonomy" id="754516"/>
    <lineage>
        <taxon>Bacteria</taxon>
        <taxon>Bacillati</taxon>
        <taxon>Mycoplasmatota</taxon>
        <taxon>Mollicutes</taxon>
        <taxon>Mycoplasmataceae</taxon>
        <taxon>Mycoplasma</taxon>
    </lineage>
</organism>
<dbReference type="AlphaFoldDB" id="A0A6M4JH26"/>
<sequence length="184" mass="22419">MEKFKNTLDNLSKNKEYLNIQSFKYDGTLYRQYNGVKLIDNWKDYVVFLMVKTKVAEVSINWVVNEPTLFIFSKNHFFNVTILITDDQKFVYVNLASPFYIENKIVKYIDFDLDIKTKLHNDFNVIDWNDFKNNIIKYKYPKELIYKIYDEIDYLHLLFNSKEDFFNETNINKYFNKLKKLKEI</sequence>
<dbReference type="Gene3D" id="2.40.380.10">
    <property type="entry name" value="FomD-like"/>
    <property type="match status" value="1"/>
</dbReference>
<keyword evidence="3" id="KW-0460">Magnesium</keyword>
<protein>
    <submittedName>
        <fullName evidence="5">DUF402 domain-containing protein</fullName>
    </submittedName>
</protein>
<feature type="domain" description="DUF402" evidence="4">
    <location>
        <begin position="26"/>
        <end position="156"/>
    </location>
</feature>
<evidence type="ECO:0000256" key="3">
    <source>
        <dbReference type="ARBA" id="ARBA00022842"/>
    </source>
</evidence>
<dbReference type="KEGG" id="mmio:HLA92_00105"/>
<dbReference type="SUPFAM" id="SSF159234">
    <property type="entry name" value="FomD-like"/>
    <property type="match status" value="1"/>
</dbReference>
<evidence type="ECO:0000313" key="5">
    <source>
        <dbReference type="EMBL" id="QJR43871.1"/>
    </source>
</evidence>
<reference evidence="5 6" key="1">
    <citation type="submission" date="2020-05" db="EMBL/GenBank/DDBJ databases">
        <title>Novel Mycoplasma species detected in Mirounga angustirostris (northern elephant seal) from the USA.</title>
        <authorList>
            <person name="Volokhov D.V."/>
        </authorList>
    </citation>
    <scope>NUCLEOTIDE SEQUENCE [LARGE SCALE GENOMIC DNA]</scope>
    <source>
        <strain evidence="5 6">Mirounga ES2806-NAS</strain>
    </source>
</reference>